<name>A0ABD0JBT0_9CAEN</name>
<proteinExistence type="predicted"/>
<evidence type="ECO:0000313" key="2">
    <source>
        <dbReference type="Proteomes" id="UP001519460"/>
    </source>
</evidence>
<evidence type="ECO:0000313" key="1">
    <source>
        <dbReference type="EMBL" id="KAK7467958.1"/>
    </source>
</evidence>
<reference evidence="1 2" key="1">
    <citation type="journal article" date="2023" name="Sci. Data">
        <title>Genome assembly of the Korean intertidal mud-creeper Batillaria attramentaria.</title>
        <authorList>
            <person name="Patra A.K."/>
            <person name="Ho P.T."/>
            <person name="Jun S."/>
            <person name="Lee S.J."/>
            <person name="Kim Y."/>
            <person name="Won Y.J."/>
        </authorList>
    </citation>
    <scope>NUCLEOTIDE SEQUENCE [LARGE SCALE GENOMIC DNA]</scope>
    <source>
        <strain evidence="1">Wonlab-2016</strain>
    </source>
</reference>
<accession>A0ABD0JBT0</accession>
<organism evidence="1 2">
    <name type="scientific">Batillaria attramentaria</name>
    <dbReference type="NCBI Taxonomy" id="370345"/>
    <lineage>
        <taxon>Eukaryota</taxon>
        <taxon>Metazoa</taxon>
        <taxon>Spiralia</taxon>
        <taxon>Lophotrochozoa</taxon>
        <taxon>Mollusca</taxon>
        <taxon>Gastropoda</taxon>
        <taxon>Caenogastropoda</taxon>
        <taxon>Sorbeoconcha</taxon>
        <taxon>Cerithioidea</taxon>
        <taxon>Batillariidae</taxon>
        <taxon>Batillaria</taxon>
    </lineage>
</organism>
<dbReference type="Proteomes" id="UP001519460">
    <property type="component" value="Unassembled WGS sequence"/>
</dbReference>
<gene>
    <name evidence="1" type="ORF">BaRGS_00036801</name>
</gene>
<dbReference type="EMBL" id="JACVVK020000529">
    <property type="protein sequence ID" value="KAK7467958.1"/>
    <property type="molecule type" value="Genomic_DNA"/>
</dbReference>
<comment type="caution">
    <text evidence="1">The sequence shown here is derived from an EMBL/GenBank/DDBJ whole genome shotgun (WGS) entry which is preliminary data.</text>
</comment>
<dbReference type="AlphaFoldDB" id="A0ABD0JBT0"/>
<protein>
    <submittedName>
        <fullName evidence="1">Uncharacterized protein</fullName>
    </submittedName>
</protein>
<keyword evidence="2" id="KW-1185">Reference proteome</keyword>
<sequence>MLCTAAACAHVSYHPTSGLMHQRVWAFASHLCTAAAYVHFFHAILGPCWVLHHPTSGLLHQKPPAYTFLPVSSHIRPFAPEGLDIFISHPCTAAACIHLSAHTIPYQVLCIRGPWHFASHTCCVLQPPAYTFLPVSSHIRPFAPEGLGICISHLCVQQTPALYTFLLTPYHLRSYAPEDLGILHLTPVYCSRLRTLFCLYPHTSGLLHQRVWAFASHTCVLQPPAYTFLLRPDRLRSYAPEDLGILRLTPAVYCSRMRTHFSYTILGLCCVLQPPAYTYLPVSSHTSGLLHQRVWAFASHMCTAAACEHLSAHTIPSQVVCTRGPGHFASHTCCVLQPPAYTFLLTPYRLRSYAPEDLGILHLTPARRLRTHFCLYPHTSGLSHQRVWAFASHTCVYSRRLRTPFCSHHTISGLMHQRTWAFCISHLCTAAACVHFSACILTHQAFCTRGSGHLGLTPVYCSRLHTPFCSDQTVSGLMHQRTWAFCVSHLPCTAAACVHIFLIPS</sequence>